<evidence type="ECO:0000256" key="1">
    <source>
        <dbReference type="ARBA" id="ARBA00005278"/>
    </source>
</evidence>
<feature type="transmembrane region" description="Helical" evidence="3">
    <location>
        <begin position="384"/>
        <end position="405"/>
    </location>
</feature>
<accession>A0A9X1Y1M3</accession>
<dbReference type="PANTHER" id="PTHR22550">
    <property type="entry name" value="SPORE GERMINATION PROTEIN"/>
    <property type="match status" value="1"/>
</dbReference>
<sequence>MSAEQEKKKFSPDINENDKVFKTIFRDCSDVVFRELMISGQTKLLMIYIDGMIDTESFESNVLKPLIYEGVPQGLGTIDSIANMCEQSLFSIMQISRLTDFDATVESILKGSVAILADGDATACLADIKQVETRSIEESSAEPTLRGPREGFTENLRMNTTLLRRIITTPKLKMKSITVGTLTKTEVVISYIEGVVEPKLLEEVQYRVSQIETNGILESGYIEEAIEDTHLTPFPQMLNSERPDVIASGLLEGKVAILTDGTPFALSVPMTFWTGLQAPDDYYERSMYVLMTRLLRFVFVIFGTTTSALYIALTNYHQEMIPTKLMISIASLRERAPFPTIIEVFMMEVVFEGLREAGLRLPKTIGPLVSIVGALVIGEAAVRAGIISAPIVIVVSFAGIASFIVPRYRFGFPLRMLRFPLIILSGMFGLFGLAAGMIAILAHLTRLSPFGIPYLTPVAPLVHGWIKDWLVRAPRKLTKSKAK</sequence>
<feature type="transmembrane region" description="Helical" evidence="3">
    <location>
        <begin position="294"/>
        <end position="316"/>
    </location>
</feature>
<dbReference type="PANTHER" id="PTHR22550:SF5">
    <property type="entry name" value="LEUCINE ZIPPER PROTEIN 4"/>
    <property type="match status" value="1"/>
</dbReference>
<comment type="similarity">
    <text evidence="1">Belongs to the GerABKA family.</text>
</comment>
<dbReference type="RefSeq" id="WP_248553891.1">
    <property type="nucleotide sequence ID" value="NZ_JALPRK010000032.1"/>
</dbReference>
<gene>
    <name evidence="4" type="ORF">M0651_22315</name>
</gene>
<organism evidence="4 5">
    <name type="scientific">Paenibacillus mellifer</name>
    <dbReference type="NCBI Taxonomy" id="2937794"/>
    <lineage>
        <taxon>Bacteria</taxon>
        <taxon>Bacillati</taxon>
        <taxon>Bacillota</taxon>
        <taxon>Bacilli</taxon>
        <taxon>Bacillales</taxon>
        <taxon>Paenibacillaceae</taxon>
        <taxon>Paenibacillus</taxon>
    </lineage>
</organism>
<dbReference type="AlphaFoldDB" id="A0A9X1Y1M3"/>
<evidence type="ECO:0000313" key="5">
    <source>
        <dbReference type="Proteomes" id="UP001139534"/>
    </source>
</evidence>
<comment type="caution">
    <text evidence="4">The sequence shown here is derived from an EMBL/GenBank/DDBJ whole genome shotgun (WGS) entry which is preliminary data.</text>
</comment>
<dbReference type="PIRSF" id="PIRSF005690">
    <property type="entry name" value="GerBA"/>
    <property type="match status" value="1"/>
</dbReference>
<keyword evidence="3" id="KW-1133">Transmembrane helix</keyword>
<proteinExistence type="inferred from homology"/>
<reference evidence="4" key="1">
    <citation type="submission" date="2022-04" db="EMBL/GenBank/DDBJ databases">
        <authorList>
            <person name="Seo M.-J."/>
        </authorList>
    </citation>
    <scope>NUCLEOTIDE SEQUENCE</scope>
    <source>
        <strain evidence="4">MBLB2552</strain>
    </source>
</reference>
<keyword evidence="5" id="KW-1185">Reference proteome</keyword>
<keyword evidence="2 3" id="KW-0472">Membrane</keyword>
<dbReference type="Pfam" id="PF03323">
    <property type="entry name" value="GerA"/>
    <property type="match status" value="1"/>
</dbReference>
<feature type="transmembrane region" description="Helical" evidence="3">
    <location>
        <begin position="417"/>
        <end position="441"/>
    </location>
</feature>
<dbReference type="InterPro" id="IPR050768">
    <property type="entry name" value="UPF0353/GerABKA_families"/>
</dbReference>
<dbReference type="InterPro" id="IPR004995">
    <property type="entry name" value="Spore_Ger"/>
</dbReference>
<evidence type="ECO:0000256" key="3">
    <source>
        <dbReference type="SAM" id="Phobius"/>
    </source>
</evidence>
<name>A0A9X1Y1M3_9BACL</name>
<evidence type="ECO:0000313" key="4">
    <source>
        <dbReference type="EMBL" id="MCK8489910.1"/>
    </source>
</evidence>
<dbReference type="EMBL" id="JALPRK010000032">
    <property type="protein sequence ID" value="MCK8489910.1"/>
    <property type="molecule type" value="Genomic_DNA"/>
</dbReference>
<dbReference type="GO" id="GO:0016020">
    <property type="term" value="C:membrane"/>
    <property type="evidence" value="ECO:0007669"/>
    <property type="project" value="InterPro"/>
</dbReference>
<protein>
    <submittedName>
        <fullName evidence="4">Spore germination protein</fullName>
    </submittedName>
</protein>
<keyword evidence="3" id="KW-0812">Transmembrane</keyword>
<dbReference type="GO" id="GO:0009847">
    <property type="term" value="P:spore germination"/>
    <property type="evidence" value="ECO:0007669"/>
    <property type="project" value="InterPro"/>
</dbReference>
<dbReference type="Proteomes" id="UP001139534">
    <property type="component" value="Unassembled WGS sequence"/>
</dbReference>
<evidence type="ECO:0000256" key="2">
    <source>
        <dbReference type="ARBA" id="ARBA00023136"/>
    </source>
</evidence>